<dbReference type="EMBL" id="JAFNEN010000073">
    <property type="protein sequence ID" value="KAG8196238.1"/>
    <property type="molecule type" value="Genomic_DNA"/>
</dbReference>
<feature type="domain" description="Sulfotransferase" evidence="3">
    <location>
        <begin position="45"/>
        <end position="279"/>
    </location>
</feature>
<dbReference type="PANTHER" id="PTHR11783">
    <property type="entry name" value="SULFOTRANSFERASE SULT"/>
    <property type="match status" value="1"/>
</dbReference>
<proteinExistence type="inferred from homology"/>
<evidence type="ECO:0000256" key="2">
    <source>
        <dbReference type="ARBA" id="ARBA00022679"/>
    </source>
</evidence>
<comment type="caution">
    <text evidence="4">The sequence shown here is derived from an EMBL/GenBank/DDBJ whole genome shotgun (WGS) entry which is preliminary data.</text>
</comment>
<comment type="similarity">
    <text evidence="1">Belongs to the sulfotransferase 1 family.</text>
</comment>
<gene>
    <name evidence="4" type="ORF">JTE90_023797</name>
</gene>
<keyword evidence="2" id="KW-0808">Transferase</keyword>
<dbReference type="Pfam" id="PF00685">
    <property type="entry name" value="Sulfotransfer_1"/>
    <property type="match status" value="1"/>
</dbReference>
<dbReference type="InterPro" id="IPR027417">
    <property type="entry name" value="P-loop_NTPase"/>
</dbReference>
<evidence type="ECO:0000313" key="5">
    <source>
        <dbReference type="Proteomes" id="UP000827092"/>
    </source>
</evidence>
<dbReference type="InterPro" id="IPR000863">
    <property type="entry name" value="Sulfotransferase_dom"/>
</dbReference>
<dbReference type="SUPFAM" id="SSF52540">
    <property type="entry name" value="P-loop containing nucleoside triphosphate hydrolases"/>
    <property type="match status" value="1"/>
</dbReference>
<sequence length="297" mass="35015">MANFVDIGTEAKEERTFTVAGSKFPISTLFQKDNITTALIFQPQPRDVIVCSYPKCDSKYVDIIVWKLLYPNCKLPLINNITNRFVLSMEMVDMQELLMRQKSPRLVKTHLPLQLISFYKRAKYIYIIRSPWELSVSYYKLLWSIGNFNESFDQFLTLFLEGNLGFDCYFNHVRSWSRRIEDENVLILCHEHVRNNPRSALFCIAAFLGEHYLKQVLQSTELEKEILKSISAEKTKSQRYFLKSLKQRSFRKPTCTEKQMSEILMKVSEKFSNTAVEHMWLNLLKKYEQLVSRGQLD</sequence>
<dbReference type="Gene3D" id="3.40.50.300">
    <property type="entry name" value="P-loop containing nucleotide triphosphate hydrolases"/>
    <property type="match status" value="1"/>
</dbReference>
<protein>
    <recommendedName>
        <fullName evidence="3">Sulfotransferase domain-containing protein</fullName>
    </recommendedName>
</protein>
<dbReference type="Proteomes" id="UP000827092">
    <property type="component" value="Unassembled WGS sequence"/>
</dbReference>
<evidence type="ECO:0000259" key="3">
    <source>
        <dbReference type="Pfam" id="PF00685"/>
    </source>
</evidence>
<name>A0AAV6VJJ6_9ARAC</name>
<reference evidence="4 5" key="1">
    <citation type="journal article" date="2022" name="Nat. Ecol. Evol.">
        <title>A masculinizing supergene underlies an exaggerated male reproductive morph in a spider.</title>
        <authorList>
            <person name="Hendrickx F."/>
            <person name="De Corte Z."/>
            <person name="Sonet G."/>
            <person name="Van Belleghem S.M."/>
            <person name="Kostlbacher S."/>
            <person name="Vangestel C."/>
        </authorList>
    </citation>
    <scope>NUCLEOTIDE SEQUENCE [LARGE SCALE GENOMIC DNA]</scope>
    <source>
        <strain evidence="4">W744_W776</strain>
    </source>
</reference>
<dbReference type="GO" id="GO:0008146">
    <property type="term" value="F:sulfotransferase activity"/>
    <property type="evidence" value="ECO:0007669"/>
    <property type="project" value="InterPro"/>
</dbReference>
<evidence type="ECO:0000256" key="1">
    <source>
        <dbReference type="ARBA" id="ARBA00005771"/>
    </source>
</evidence>
<keyword evidence="5" id="KW-1185">Reference proteome</keyword>
<accession>A0AAV6VJJ6</accession>
<dbReference type="AlphaFoldDB" id="A0AAV6VJJ6"/>
<evidence type="ECO:0000313" key="4">
    <source>
        <dbReference type="EMBL" id="KAG8196238.1"/>
    </source>
</evidence>
<organism evidence="4 5">
    <name type="scientific">Oedothorax gibbosus</name>
    <dbReference type="NCBI Taxonomy" id="931172"/>
    <lineage>
        <taxon>Eukaryota</taxon>
        <taxon>Metazoa</taxon>
        <taxon>Ecdysozoa</taxon>
        <taxon>Arthropoda</taxon>
        <taxon>Chelicerata</taxon>
        <taxon>Arachnida</taxon>
        <taxon>Araneae</taxon>
        <taxon>Araneomorphae</taxon>
        <taxon>Entelegynae</taxon>
        <taxon>Araneoidea</taxon>
        <taxon>Linyphiidae</taxon>
        <taxon>Erigoninae</taxon>
        <taxon>Oedothorax</taxon>
    </lineage>
</organism>